<accession>A0AAX1QMD2</accession>
<dbReference type="GO" id="GO:0005737">
    <property type="term" value="C:cytoplasm"/>
    <property type="evidence" value="ECO:0007669"/>
    <property type="project" value="InterPro"/>
</dbReference>
<dbReference type="SUPFAM" id="SSF51161">
    <property type="entry name" value="Trimeric LpxA-like enzymes"/>
    <property type="match status" value="1"/>
</dbReference>
<dbReference type="EMBL" id="PRLA01000001">
    <property type="protein sequence ID" value="RAW52580.1"/>
    <property type="molecule type" value="Genomic_DNA"/>
</dbReference>
<dbReference type="PANTHER" id="PTHR42811">
    <property type="entry name" value="SERINE ACETYLTRANSFERASE"/>
    <property type="match status" value="1"/>
</dbReference>
<dbReference type="PIRSF" id="PIRSF000441">
    <property type="entry name" value="CysE"/>
    <property type="match status" value="1"/>
</dbReference>
<dbReference type="RefSeq" id="WP_158396762.1">
    <property type="nucleotide sequence ID" value="NZ_CP026548.1"/>
</dbReference>
<keyword evidence="4" id="KW-0012">Acyltransferase</keyword>
<protein>
    <recommendedName>
        <fullName evidence="2">Serine acetyltransferase</fullName>
    </recommendedName>
</protein>
<dbReference type="InterPro" id="IPR005881">
    <property type="entry name" value="Ser_O-AcTrfase"/>
</dbReference>
<reference evidence="5 6" key="1">
    <citation type="submission" date="2018-02" db="EMBL/GenBank/DDBJ databases">
        <title>Complete genome sequencing of Faecalibacterium prausnitzii strains isolated from the human gut.</title>
        <authorList>
            <person name="Fitzgerald B.C."/>
            <person name="Shkoporov A.N."/>
            <person name="Ross P.R."/>
            <person name="Hill C."/>
        </authorList>
    </citation>
    <scope>NUCLEOTIDE SEQUENCE [LARGE SCALE GENOMIC DNA]</scope>
    <source>
        <strain evidence="5 6">APC942/18-1</strain>
    </source>
</reference>
<proteinExistence type="inferred from homology"/>
<evidence type="ECO:0000256" key="2">
    <source>
        <dbReference type="ARBA" id="ARBA00018522"/>
    </source>
</evidence>
<evidence type="ECO:0000256" key="3">
    <source>
        <dbReference type="ARBA" id="ARBA00022679"/>
    </source>
</evidence>
<comment type="similarity">
    <text evidence="1">Belongs to the transferase hexapeptide repeat family.</text>
</comment>
<dbReference type="AlphaFoldDB" id="A0AAX1QMD2"/>
<evidence type="ECO:0000313" key="6">
    <source>
        <dbReference type="Proteomes" id="UP000250997"/>
    </source>
</evidence>
<dbReference type="InterPro" id="IPR001451">
    <property type="entry name" value="Hexapep"/>
</dbReference>
<dbReference type="GO" id="GO:0009001">
    <property type="term" value="F:serine O-acetyltransferase activity"/>
    <property type="evidence" value="ECO:0007669"/>
    <property type="project" value="InterPro"/>
</dbReference>
<dbReference type="InterPro" id="IPR045304">
    <property type="entry name" value="LbH_SAT"/>
</dbReference>
<dbReference type="InterPro" id="IPR011004">
    <property type="entry name" value="Trimer_LpxA-like_sf"/>
</dbReference>
<dbReference type="CDD" id="cd03354">
    <property type="entry name" value="LbH_SAT"/>
    <property type="match status" value="1"/>
</dbReference>
<comment type="caution">
    <text evidence="5">The sequence shown here is derived from an EMBL/GenBank/DDBJ whole genome shotgun (WGS) entry which is preliminary data.</text>
</comment>
<dbReference type="Proteomes" id="UP000250997">
    <property type="component" value="Unassembled WGS sequence"/>
</dbReference>
<dbReference type="Pfam" id="PF00132">
    <property type="entry name" value="Hexapep"/>
    <property type="match status" value="1"/>
</dbReference>
<sequence length="153" mass="17105">MRKLLRFICEPIFRERMQIKYILNHDRSGFLNYIMTEHLRGKYNLILSKDAEIEEDVWFPHPHNIIVGGVVKIGKKCVLYHDVTLGQNRGEYPIVGNGVIIYAGAKVIGNVTIGDNAIIGANAVVTKNVPANAIVAGIPARVIGMREVSDEFY</sequence>
<keyword evidence="3" id="KW-0808">Transferase</keyword>
<dbReference type="Gene3D" id="2.160.10.10">
    <property type="entry name" value="Hexapeptide repeat proteins"/>
    <property type="match status" value="1"/>
</dbReference>
<evidence type="ECO:0000256" key="1">
    <source>
        <dbReference type="ARBA" id="ARBA00007274"/>
    </source>
</evidence>
<dbReference type="GO" id="GO:0006535">
    <property type="term" value="P:cysteine biosynthetic process from serine"/>
    <property type="evidence" value="ECO:0007669"/>
    <property type="project" value="InterPro"/>
</dbReference>
<organism evidence="5 6">
    <name type="scientific">Faecalibacterium prausnitzii</name>
    <dbReference type="NCBI Taxonomy" id="853"/>
    <lineage>
        <taxon>Bacteria</taxon>
        <taxon>Bacillati</taxon>
        <taxon>Bacillota</taxon>
        <taxon>Clostridia</taxon>
        <taxon>Eubacteriales</taxon>
        <taxon>Oscillospiraceae</taxon>
        <taxon>Faecalibacterium</taxon>
    </lineage>
</organism>
<evidence type="ECO:0000256" key="4">
    <source>
        <dbReference type="ARBA" id="ARBA00023315"/>
    </source>
</evidence>
<evidence type="ECO:0000313" key="5">
    <source>
        <dbReference type="EMBL" id="RAW52580.1"/>
    </source>
</evidence>
<gene>
    <name evidence="5" type="ORF">C4N27_00050</name>
</gene>
<name>A0AAX1QMD2_9FIRM</name>